<organism evidence="11 12">
    <name type="scientific">Alkalihalobacterium chitinilyticum</name>
    <dbReference type="NCBI Taxonomy" id="2980103"/>
    <lineage>
        <taxon>Bacteria</taxon>
        <taxon>Bacillati</taxon>
        <taxon>Bacillota</taxon>
        <taxon>Bacilli</taxon>
        <taxon>Bacillales</taxon>
        <taxon>Bacillaceae</taxon>
        <taxon>Alkalihalobacterium</taxon>
    </lineage>
</organism>
<dbReference type="PANTHER" id="PTHR30294:SF38">
    <property type="entry name" value="TRANSPORT PERMEASE PROTEIN"/>
    <property type="match status" value="1"/>
</dbReference>
<dbReference type="InterPro" id="IPR051449">
    <property type="entry name" value="ABC-2_transporter_component"/>
</dbReference>
<dbReference type="PANTHER" id="PTHR30294">
    <property type="entry name" value="MEMBRANE COMPONENT OF ABC TRANSPORTER YHHJ-RELATED"/>
    <property type="match status" value="1"/>
</dbReference>
<dbReference type="Gene3D" id="3.40.1710.10">
    <property type="entry name" value="abc type-2 transporter like domain"/>
    <property type="match status" value="1"/>
</dbReference>
<keyword evidence="6 9" id="KW-1133">Transmembrane helix</keyword>
<evidence type="ECO:0000256" key="7">
    <source>
        <dbReference type="ARBA" id="ARBA00023136"/>
    </source>
</evidence>
<dbReference type="RefSeq" id="WP_275119173.1">
    <property type="nucleotide sequence ID" value="NZ_JAOTPO010000009.1"/>
</dbReference>
<gene>
    <name evidence="11" type="ORF">N7Z68_14370</name>
</gene>
<feature type="transmembrane region" description="Helical" evidence="9">
    <location>
        <begin position="309"/>
        <end position="330"/>
    </location>
</feature>
<evidence type="ECO:0000256" key="2">
    <source>
        <dbReference type="ARBA" id="ARBA00007783"/>
    </source>
</evidence>
<evidence type="ECO:0000256" key="9">
    <source>
        <dbReference type="SAM" id="Phobius"/>
    </source>
</evidence>
<evidence type="ECO:0000256" key="8">
    <source>
        <dbReference type="SAM" id="Coils"/>
    </source>
</evidence>
<keyword evidence="12" id="KW-1185">Reference proteome</keyword>
<dbReference type="EMBL" id="JAOTPO010000009">
    <property type="protein sequence ID" value="MDE5414561.1"/>
    <property type="molecule type" value="Genomic_DNA"/>
</dbReference>
<comment type="caution">
    <text evidence="11">The sequence shown here is derived from an EMBL/GenBank/DDBJ whole genome shotgun (WGS) entry which is preliminary data.</text>
</comment>
<evidence type="ECO:0000256" key="6">
    <source>
        <dbReference type="ARBA" id="ARBA00022989"/>
    </source>
</evidence>
<feature type="transmembrane region" description="Helical" evidence="9">
    <location>
        <begin position="336"/>
        <end position="358"/>
    </location>
</feature>
<keyword evidence="5 9" id="KW-0812">Transmembrane</keyword>
<protein>
    <submittedName>
        <fullName evidence="11">ABC transporter permease</fullName>
    </submittedName>
</protein>
<proteinExistence type="inferred from homology"/>
<keyword evidence="4" id="KW-1003">Cell membrane</keyword>
<evidence type="ECO:0000256" key="5">
    <source>
        <dbReference type="ARBA" id="ARBA00022692"/>
    </source>
</evidence>
<keyword evidence="7 9" id="KW-0472">Membrane</keyword>
<name>A0ABT5VGJ4_9BACI</name>
<feature type="domain" description="ABC transmembrane type-2" evidence="10">
    <location>
        <begin position="225"/>
        <end position="449"/>
    </location>
</feature>
<accession>A0ABT5VGJ4</accession>
<comment type="similarity">
    <text evidence="2">Belongs to the ABC-2 integral membrane protein family.</text>
</comment>
<keyword evidence="8" id="KW-0175">Coiled coil</keyword>
<evidence type="ECO:0000313" key="11">
    <source>
        <dbReference type="EMBL" id="MDE5414561.1"/>
    </source>
</evidence>
<feature type="transmembrane region" description="Helical" evidence="9">
    <location>
        <begin position="21"/>
        <end position="43"/>
    </location>
</feature>
<evidence type="ECO:0000256" key="3">
    <source>
        <dbReference type="ARBA" id="ARBA00022448"/>
    </source>
</evidence>
<dbReference type="Pfam" id="PF12698">
    <property type="entry name" value="ABC2_membrane_3"/>
    <property type="match status" value="1"/>
</dbReference>
<dbReference type="Proteomes" id="UP001148125">
    <property type="component" value="Unassembled WGS sequence"/>
</dbReference>
<feature type="transmembrane region" description="Helical" evidence="9">
    <location>
        <begin position="260"/>
        <end position="280"/>
    </location>
</feature>
<evidence type="ECO:0000313" key="12">
    <source>
        <dbReference type="Proteomes" id="UP001148125"/>
    </source>
</evidence>
<evidence type="ECO:0000256" key="4">
    <source>
        <dbReference type="ARBA" id="ARBA00022475"/>
    </source>
</evidence>
<dbReference type="PROSITE" id="PS51012">
    <property type="entry name" value="ABC_TM2"/>
    <property type="match status" value="1"/>
</dbReference>
<dbReference type="InterPro" id="IPR013525">
    <property type="entry name" value="ABC2_TM"/>
</dbReference>
<keyword evidence="3" id="KW-0813">Transport</keyword>
<dbReference type="InterPro" id="IPR047817">
    <property type="entry name" value="ABC2_TM_bact-type"/>
</dbReference>
<feature type="transmembrane region" description="Helical" evidence="9">
    <location>
        <begin position="424"/>
        <end position="444"/>
    </location>
</feature>
<feature type="transmembrane region" description="Helical" evidence="9">
    <location>
        <begin position="370"/>
        <end position="390"/>
    </location>
</feature>
<evidence type="ECO:0000256" key="1">
    <source>
        <dbReference type="ARBA" id="ARBA00004651"/>
    </source>
</evidence>
<feature type="coiled-coil region" evidence="8">
    <location>
        <begin position="160"/>
        <end position="191"/>
    </location>
</feature>
<reference evidence="11" key="1">
    <citation type="submission" date="2024-05" db="EMBL/GenBank/DDBJ databases">
        <title>Alkalihalobacillus sp. strain MEB203 novel alkaliphilic bacterium from Lonar Lake, India.</title>
        <authorList>
            <person name="Joshi A."/>
            <person name="Thite S."/>
            <person name="Mengade P."/>
        </authorList>
    </citation>
    <scope>NUCLEOTIDE SEQUENCE</scope>
    <source>
        <strain evidence="11">MEB 203</strain>
    </source>
</reference>
<comment type="subcellular location">
    <subcellularLocation>
        <location evidence="1">Cell membrane</location>
        <topology evidence="1">Multi-pass membrane protein</topology>
    </subcellularLocation>
</comment>
<sequence>MSFWVITRKDLKILLQDRGAVVVLFLLPIMFISIMSFALMPMYNLGGKDVEVLVVNDDSSEASFRFEETLNKVDGLTVVSKFEGQKLTEEQAQSLVLDGKYPLSIIIPSQFSQALSQQEPIAITTYQDAAQRSSTSVLEKAIEGVTQSFSMQYTINRMVDNQVEVVNEKLNDELAKMEEKYEQQYEQLLNSVSVGLFSLETIESSTIAGDIERDSLILDAMKDELKIEAQEALNNPNVTVHSLTGAQRRSSQPDPFQQNVPGYTVMFAFFIVTFAGRSFLNEKRSGTLQRILLAPVSGWNLLIGKWVPFYLIGLTQVAILFSFGHFVFGMSLGSSLFALLLISLALVWVSSSLGMLIASLVQTESQITGWSVMVILTMAALGGTMVPLFVMPDLMQQIAFITPHAWALTAYQDILVRELSWTDILNNLFILGGFGAVFMLISIWRMRTYISGEQDSTKQIITRNELVEKDS</sequence>
<evidence type="ECO:0000259" key="10">
    <source>
        <dbReference type="PROSITE" id="PS51012"/>
    </source>
</evidence>